<evidence type="ECO:0000259" key="3">
    <source>
        <dbReference type="PROSITE" id="PS51662"/>
    </source>
</evidence>
<keyword evidence="5" id="KW-1185">Reference proteome</keyword>
<evidence type="ECO:0000313" key="4">
    <source>
        <dbReference type="EMBL" id="SDM47787.1"/>
    </source>
</evidence>
<organism evidence="4 5">
    <name type="scientific">Nonomuraea jiangxiensis</name>
    <dbReference type="NCBI Taxonomy" id="633440"/>
    <lineage>
        <taxon>Bacteria</taxon>
        <taxon>Bacillati</taxon>
        <taxon>Actinomycetota</taxon>
        <taxon>Actinomycetes</taxon>
        <taxon>Streptosporangiales</taxon>
        <taxon>Streptosporangiaceae</taxon>
        <taxon>Nonomuraea</taxon>
    </lineage>
</organism>
<dbReference type="AlphaFoldDB" id="A0A1G9TJ93"/>
<evidence type="ECO:0000256" key="1">
    <source>
        <dbReference type="SAM" id="MobiDB-lite"/>
    </source>
</evidence>
<proteinExistence type="predicted"/>
<dbReference type="PROSITE" id="PS51662">
    <property type="entry name" value="BP_PHYTASE"/>
    <property type="match status" value="1"/>
</dbReference>
<dbReference type="RefSeq" id="WP_090946798.1">
    <property type="nucleotide sequence ID" value="NZ_FNDJ01000045.1"/>
</dbReference>
<protein>
    <submittedName>
        <fullName evidence="4">3-phytase</fullName>
    </submittedName>
</protein>
<gene>
    <name evidence="4" type="ORF">SAMN05421869_1457</name>
</gene>
<dbReference type="Gene3D" id="2.120.10.30">
    <property type="entry name" value="TolB, C-terminal domain"/>
    <property type="match status" value="1"/>
</dbReference>
<evidence type="ECO:0000313" key="5">
    <source>
        <dbReference type="Proteomes" id="UP000199202"/>
    </source>
</evidence>
<reference evidence="4 5" key="1">
    <citation type="submission" date="2016-10" db="EMBL/GenBank/DDBJ databases">
        <authorList>
            <person name="de Groot N.N."/>
        </authorList>
    </citation>
    <scope>NUCLEOTIDE SEQUENCE [LARGE SCALE GENOMIC DNA]</scope>
    <source>
        <strain evidence="4 5">CGMCC 4.6533</strain>
    </source>
</reference>
<feature type="signal peptide" evidence="2">
    <location>
        <begin position="1"/>
        <end position="26"/>
    </location>
</feature>
<keyword evidence="2" id="KW-0732">Signal</keyword>
<dbReference type="SUPFAM" id="SSF50956">
    <property type="entry name" value="Thermostable phytase (3-phytase)"/>
    <property type="match status" value="1"/>
</dbReference>
<dbReference type="Proteomes" id="UP000199202">
    <property type="component" value="Unassembled WGS sequence"/>
</dbReference>
<evidence type="ECO:0000256" key="2">
    <source>
        <dbReference type="SAM" id="SignalP"/>
    </source>
</evidence>
<feature type="region of interest" description="Disordered" evidence="1">
    <location>
        <begin position="27"/>
        <end position="48"/>
    </location>
</feature>
<dbReference type="Pfam" id="PF02333">
    <property type="entry name" value="Phytase"/>
    <property type="match status" value="2"/>
</dbReference>
<accession>A0A1G9TJ93</accession>
<dbReference type="OrthoDB" id="8696437at2"/>
<dbReference type="STRING" id="633440.SAMN05421869_1457"/>
<dbReference type="EMBL" id="FNDJ01000045">
    <property type="protein sequence ID" value="SDM47787.1"/>
    <property type="molecule type" value="Genomic_DNA"/>
</dbReference>
<dbReference type="InterPro" id="IPR003431">
    <property type="entry name" value="B-propeller_Phytase"/>
</dbReference>
<feature type="chain" id="PRO_5011696036" evidence="2">
    <location>
        <begin position="27"/>
        <end position="439"/>
    </location>
</feature>
<dbReference type="GO" id="GO:0016158">
    <property type="term" value="F:inositol hexakisphosphate 3-phosphatase activity"/>
    <property type="evidence" value="ECO:0007669"/>
    <property type="project" value="InterPro"/>
</dbReference>
<dbReference type="InterPro" id="IPR011042">
    <property type="entry name" value="6-blade_b-propeller_TolB-like"/>
</dbReference>
<sequence length="439" mass="46267">MRPSVTTATLAAVLCLAGTVAAPAAASDTLPGISPEVETPALFDDEAGGNANGDDPAIWVHPAKPGGSVVVATAKDNGLYVYSLDGAQLQHVPAPAAPGEDDEPGRFNNVDLVYGFRLSTGAKVDLAVVSDRGRDHIRFYAIDPARAAAGRAPLTDVTDPAVPHVFNDSQEEVNEARTAYGLATWRDQVLVSRRHSTSLGLLKMVAAPSGKVSYQRVRTLDLPESFTLPGGATWTPCLEPGEQPQVEGMVVDGERGVLYAAQEDVGIWRMRADLTGSPALVDKVREYGRPGVYDPETEECALGPDQGLGGRHLSADAEGLTIYHGAHGKGYLLASSQGDDTFAVYQRDGGNAYLGGFRVTPGNGLDGTQASDGAMVVNVPLGRRYPQGLFVTHDGANTPEATGEDGEVRENTDFKFVRWDHIAGPLGLTVDTRSGNPRG</sequence>
<name>A0A1G9TJ93_9ACTN</name>
<feature type="domain" description="BPP" evidence="3">
    <location>
        <begin position="23"/>
        <end position="426"/>
    </location>
</feature>